<feature type="transmembrane region" description="Helical" evidence="6">
    <location>
        <begin position="467"/>
        <end position="492"/>
    </location>
</feature>
<feature type="compositionally biased region" description="Polar residues" evidence="5">
    <location>
        <begin position="22"/>
        <end position="39"/>
    </location>
</feature>
<accession>A0AAD7U1M3</accession>
<dbReference type="FunFam" id="1.20.1250.20:FF:000011">
    <property type="entry name" value="MFS multidrug transporter, putative"/>
    <property type="match status" value="1"/>
</dbReference>
<dbReference type="InterPro" id="IPR011701">
    <property type="entry name" value="MFS"/>
</dbReference>
<dbReference type="PANTHER" id="PTHR23502">
    <property type="entry name" value="MAJOR FACILITATOR SUPERFAMILY"/>
    <property type="match status" value="1"/>
</dbReference>
<name>A0AAD7U1M3_9APHY</name>
<feature type="transmembrane region" description="Helical" evidence="6">
    <location>
        <begin position="504"/>
        <end position="526"/>
    </location>
</feature>
<protein>
    <recommendedName>
        <fullName evidence="7">Major facilitator superfamily (MFS) profile domain-containing protein</fullName>
    </recommendedName>
</protein>
<dbReference type="InterPro" id="IPR036259">
    <property type="entry name" value="MFS_trans_sf"/>
</dbReference>
<evidence type="ECO:0000256" key="5">
    <source>
        <dbReference type="SAM" id="MobiDB-lite"/>
    </source>
</evidence>
<comment type="subcellular location">
    <subcellularLocation>
        <location evidence="1">Membrane</location>
        <topology evidence="1">Multi-pass membrane protein</topology>
    </subcellularLocation>
</comment>
<dbReference type="EMBL" id="JAPEVG010000028">
    <property type="protein sequence ID" value="KAJ8495058.1"/>
    <property type="molecule type" value="Genomic_DNA"/>
</dbReference>
<evidence type="ECO:0000256" key="2">
    <source>
        <dbReference type="ARBA" id="ARBA00022692"/>
    </source>
</evidence>
<feature type="transmembrane region" description="Helical" evidence="6">
    <location>
        <begin position="369"/>
        <end position="388"/>
    </location>
</feature>
<feature type="transmembrane region" description="Helical" evidence="6">
    <location>
        <begin position="165"/>
        <end position="184"/>
    </location>
</feature>
<feature type="transmembrane region" description="Helical" evidence="6">
    <location>
        <begin position="436"/>
        <end position="460"/>
    </location>
</feature>
<gene>
    <name evidence="8" type="ORF">ONZ51_g1936</name>
</gene>
<feature type="transmembrane region" description="Helical" evidence="6">
    <location>
        <begin position="190"/>
        <end position="211"/>
    </location>
</feature>
<feature type="domain" description="Major facilitator superfamily (MFS) profile" evidence="7">
    <location>
        <begin position="99"/>
        <end position="558"/>
    </location>
</feature>
<evidence type="ECO:0000313" key="8">
    <source>
        <dbReference type="EMBL" id="KAJ8495058.1"/>
    </source>
</evidence>
<feature type="transmembrane region" description="Helical" evidence="6">
    <location>
        <begin position="223"/>
        <end position="248"/>
    </location>
</feature>
<feature type="transmembrane region" description="Helical" evidence="6">
    <location>
        <begin position="254"/>
        <end position="284"/>
    </location>
</feature>
<feature type="transmembrane region" description="Helical" evidence="6">
    <location>
        <begin position="95"/>
        <end position="114"/>
    </location>
</feature>
<dbReference type="CDD" id="cd17323">
    <property type="entry name" value="MFS_Tpo1_MDR_like"/>
    <property type="match status" value="1"/>
</dbReference>
<keyword evidence="4 6" id="KW-0472">Membrane</keyword>
<dbReference type="Proteomes" id="UP001215151">
    <property type="component" value="Unassembled WGS sequence"/>
</dbReference>
<feature type="transmembrane region" description="Helical" evidence="6">
    <location>
        <begin position="330"/>
        <end position="349"/>
    </location>
</feature>
<dbReference type="GO" id="GO:0005886">
    <property type="term" value="C:plasma membrane"/>
    <property type="evidence" value="ECO:0007669"/>
    <property type="project" value="TreeGrafter"/>
</dbReference>
<feature type="region of interest" description="Disordered" evidence="5">
    <location>
        <begin position="22"/>
        <end position="43"/>
    </location>
</feature>
<sequence length="558" mass="62171">MSSSRRNSRIIAARRISPSFTLDLSPNGPSQIRTASRTPTAVDHDDVCEDDQDDIIVEYEHETYGPAPGEKPVDPFEVTMGPNDPDNPKSWSKVYRWYITMFSAILVLNATFASSAPTGVIPQLIEKFGFSVEVAKLTISLFVVGYCVGPLLWGPLSEQFGRKPVFIGSFFAYTAFQLGCALSQNTASILVFRFLGGTFAAAPLANSGAVMSDIWDAETRGTALALFALAPFAGPTLGPTVSGFMYVAGVSWRWVFWLLTLFAGACLVFIVLTLPETYAPVILVKRAQRLRKETGDTRYWAPLERNKMALSQRISHVLGRPFVLLFREPMLFVMTLYMSFVYGVMYLLFEAFPIVFAEGHHFNAGESGLTFIPIFVGSVFAVIVYLFYFNPRYARLMKEFAPHPVPPEYRMEVCMLASPIYTISFFWFAWTSYSSISYWAPLMAGFPMGFAIIFLFLGLINYAIDAYLFVAASALSAMTVARSTFGAGFPLFASQMYEKLNPRWATTLLGFIALLMTPIPFVLRVYGHKIRRHSKFAPTNTGPAPPPKQTEKPNQTIV</sequence>
<proteinExistence type="predicted"/>
<evidence type="ECO:0000256" key="6">
    <source>
        <dbReference type="SAM" id="Phobius"/>
    </source>
</evidence>
<organism evidence="8 9">
    <name type="scientific">Trametes cubensis</name>
    <dbReference type="NCBI Taxonomy" id="1111947"/>
    <lineage>
        <taxon>Eukaryota</taxon>
        <taxon>Fungi</taxon>
        <taxon>Dikarya</taxon>
        <taxon>Basidiomycota</taxon>
        <taxon>Agaricomycotina</taxon>
        <taxon>Agaricomycetes</taxon>
        <taxon>Polyporales</taxon>
        <taxon>Polyporaceae</taxon>
        <taxon>Trametes</taxon>
    </lineage>
</organism>
<dbReference type="InterPro" id="IPR020846">
    <property type="entry name" value="MFS_dom"/>
</dbReference>
<evidence type="ECO:0000259" key="7">
    <source>
        <dbReference type="PROSITE" id="PS50850"/>
    </source>
</evidence>
<keyword evidence="9" id="KW-1185">Reference proteome</keyword>
<feature type="region of interest" description="Disordered" evidence="5">
    <location>
        <begin position="536"/>
        <end position="558"/>
    </location>
</feature>
<feature type="transmembrane region" description="Helical" evidence="6">
    <location>
        <begin position="409"/>
        <end position="430"/>
    </location>
</feature>
<dbReference type="AlphaFoldDB" id="A0AAD7U1M3"/>
<dbReference type="PANTHER" id="PTHR23502:SF173">
    <property type="entry name" value="MFS-MULTIDRUG-RESISTANCE TRANSPORTER-RELATED"/>
    <property type="match status" value="1"/>
</dbReference>
<dbReference type="Gene3D" id="1.20.1250.20">
    <property type="entry name" value="MFS general substrate transporter like domains"/>
    <property type="match status" value="1"/>
</dbReference>
<keyword evidence="2 6" id="KW-0812">Transmembrane</keyword>
<dbReference type="PROSITE" id="PS50850">
    <property type="entry name" value="MFS"/>
    <property type="match status" value="1"/>
</dbReference>
<keyword evidence="3 6" id="KW-1133">Transmembrane helix</keyword>
<dbReference type="Pfam" id="PF07690">
    <property type="entry name" value="MFS_1"/>
    <property type="match status" value="1"/>
</dbReference>
<dbReference type="GO" id="GO:0022857">
    <property type="term" value="F:transmembrane transporter activity"/>
    <property type="evidence" value="ECO:0007669"/>
    <property type="project" value="InterPro"/>
</dbReference>
<feature type="transmembrane region" description="Helical" evidence="6">
    <location>
        <begin position="134"/>
        <end position="153"/>
    </location>
</feature>
<evidence type="ECO:0000313" key="9">
    <source>
        <dbReference type="Proteomes" id="UP001215151"/>
    </source>
</evidence>
<dbReference type="SUPFAM" id="SSF103473">
    <property type="entry name" value="MFS general substrate transporter"/>
    <property type="match status" value="1"/>
</dbReference>
<evidence type="ECO:0000256" key="3">
    <source>
        <dbReference type="ARBA" id="ARBA00022989"/>
    </source>
</evidence>
<reference evidence="8" key="1">
    <citation type="submission" date="2022-11" db="EMBL/GenBank/DDBJ databases">
        <title>Genome Sequence of Cubamyces cubensis.</title>
        <authorList>
            <person name="Buettner E."/>
        </authorList>
    </citation>
    <scope>NUCLEOTIDE SEQUENCE</scope>
    <source>
        <strain evidence="8">MPL-01</strain>
    </source>
</reference>
<evidence type="ECO:0000256" key="1">
    <source>
        <dbReference type="ARBA" id="ARBA00004141"/>
    </source>
</evidence>
<evidence type="ECO:0000256" key="4">
    <source>
        <dbReference type="ARBA" id="ARBA00023136"/>
    </source>
</evidence>
<comment type="caution">
    <text evidence="8">The sequence shown here is derived from an EMBL/GenBank/DDBJ whole genome shotgun (WGS) entry which is preliminary data.</text>
</comment>